<keyword evidence="1" id="KW-0812">Transmembrane</keyword>
<gene>
    <name evidence="2" type="ORF">ACFOZ5_02230</name>
</gene>
<feature type="transmembrane region" description="Helical" evidence="1">
    <location>
        <begin position="265"/>
        <end position="283"/>
    </location>
</feature>
<evidence type="ECO:0000313" key="3">
    <source>
        <dbReference type="Proteomes" id="UP001595798"/>
    </source>
</evidence>
<dbReference type="EMBL" id="JBHSDI010000001">
    <property type="protein sequence ID" value="MFC4257845.1"/>
    <property type="molecule type" value="Genomic_DNA"/>
</dbReference>
<feature type="transmembrane region" description="Helical" evidence="1">
    <location>
        <begin position="375"/>
        <end position="398"/>
    </location>
</feature>
<feature type="transmembrane region" description="Helical" evidence="1">
    <location>
        <begin position="169"/>
        <end position="193"/>
    </location>
</feature>
<comment type="caution">
    <text evidence="2">The sequence shown here is derived from an EMBL/GenBank/DDBJ whole genome shotgun (WGS) entry which is preliminary data.</text>
</comment>
<evidence type="ECO:0000256" key="1">
    <source>
        <dbReference type="SAM" id="Phobius"/>
    </source>
</evidence>
<feature type="transmembrane region" description="Helical" evidence="1">
    <location>
        <begin position="54"/>
        <end position="72"/>
    </location>
</feature>
<feature type="transmembrane region" description="Helical" evidence="1">
    <location>
        <begin position="344"/>
        <end position="368"/>
    </location>
</feature>
<keyword evidence="1" id="KW-0472">Membrane</keyword>
<feature type="transmembrane region" description="Helical" evidence="1">
    <location>
        <begin position="15"/>
        <end position="48"/>
    </location>
</feature>
<organism evidence="2 3">
    <name type="scientific">Marinobacter lacisalsi</name>
    <dbReference type="NCBI Taxonomy" id="475979"/>
    <lineage>
        <taxon>Bacteria</taxon>
        <taxon>Pseudomonadati</taxon>
        <taxon>Pseudomonadota</taxon>
        <taxon>Gammaproteobacteria</taxon>
        <taxon>Pseudomonadales</taxon>
        <taxon>Marinobacteraceae</taxon>
        <taxon>Marinobacter</taxon>
    </lineage>
</organism>
<dbReference type="RefSeq" id="WP_379885105.1">
    <property type="nucleotide sequence ID" value="NZ_JBHSDI010000001.1"/>
</dbReference>
<dbReference type="Proteomes" id="UP001595798">
    <property type="component" value="Unassembled WGS sequence"/>
</dbReference>
<proteinExistence type="predicted"/>
<evidence type="ECO:0008006" key="4">
    <source>
        <dbReference type="Google" id="ProtNLM"/>
    </source>
</evidence>
<keyword evidence="1" id="KW-1133">Transmembrane helix</keyword>
<feature type="transmembrane region" description="Helical" evidence="1">
    <location>
        <begin position="124"/>
        <end position="149"/>
    </location>
</feature>
<reference evidence="3" key="1">
    <citation type="journal article" date="2019" name="Int. J. Syst. Evol. Microbiol.">
        <title>The Global Catalogue of Microorganisms (GCM) 10K type strain sequencing project: providing services to taxonomists for standard genome sequencing and annotation.</title>
        <authorList>
            <consortium name="The Broad Institute Genomics Platform"/>
            <consortium name="The Broad Institute Genome Sequencing Center for Infectious Disease"/>
            <person name="Wu L."/>
            <person name="Ma J."/>
        </authorList>
    </citation>
    <scope>NUCLEOTIDE SEQUENCE [LARGE SCALE GENOMIC DNA]</scope>
    <source>
        <strain evidence="3">CECT 7297</strain>
    </source>
</reference>
<protein>
    <recommendedName>
        <fullName evidence="4">Integral membrane protein</fullName>
    </recommendedName>
</protein>
<accession>A0ABV8QEA6</accession>
<name>A0ABV8QEA6_9GAMM</name>
<feature type="transmembrane region" description="Helical" evidence="1">
    <location>
        <begin position="239"/>
        <end position="259"/>
    </location>
</feature>
<feature type="transmembrane region" description="Helical" evidence="1">
    <location>
        <begin position="418"/>
        <end position="442"/>
    </location>
</feature>
<sequence length="443" mass="46163">MPQTDPSFPVRLRSLLAYTALLCGVLSFVPGATVTGAVCVVLAVLLAWRDLRLVARMLFAFVILGATAAAVLQPSALLAASENMTRLSALILTVMLLSSVLGNAGDLVRISGSLFSGRPLARYYSLAFGTGLLSVPLNFGSVGVVGSLIGHRIRDKGDSAMTRNAVRAVLRGFAVSPICSPLSISVVMTVTFLPGLQSWELIALSLPMGVLILLGGAWQREPEVQALPAGDDTRAGLSPWLRFAGIIALICAGVFTLSGLAGLSYSKSVTLSCFAAVVIGFTVRGLRTRRLDLPSMAPVSNELIIVGGSAFIGALISLVALNLLGDDVRFPGWAFPVMALLVPWVFYVGGTAGFNPIIIGTLVGGVLGPLWPADAVLGLGIAMVSGWGITAAGSPYAANSLLMERLTGYPARHIGLYWNFRLSMVLLVLTGALASGLTAWLAG</sequence>
<keyword evidence="3" id="KW-1185">Reference proteome</keyword>
<feature type="transmembrane region" description="Helical" evidence="1">
    <location>
        <begin position="303"/>
        <end position="324"/>
    </location>
</feature>
<evidence type="ECO:0000313" key="2">
    <source>
        <dbReference type="EMBL" id="MFC4257845.1"/>
    </source>
</evidence>